<protein>
    <recommendedName>
        <fullName evidence="4">F-box domain-containing protein</fullName>
    </recommendedName>
</protein>
<dbReference type="SUPFAM" id="SSF81383">
    <property type="entry name" value="F-box domain"/>
    <property type="match status" value="1"/>
</dbReference>
<dbReference type="InterPro" id="IPR036047">
    <property type="entry name" value="F-box-like_dom_sf"/>
</dbReference>
<evidence type="ECO:0008006" key="4">
    <source>
        <dbReference type="Google" id="ProtNLM"/>
    </source>
</evidence>
<dbReference type="OrthoDB" id="4402051at2759"/>
<sequence>MQSVRNVLKAMGLRPSSESDWETCSESLSECSSDTYSESYSEPDSEPSSETSSESSPEASSSSSDSFSETSSEPSSEACSEQDQYPPLTPNLCHLPLELIGEIAIQLSIHDIRRLRCVSSYLNQATFDYFAKEQFKELKTDLSLQSIIELDRLTENPYLASCVKHLLITSKRVRYLDHVQFGSGFGFRYGEGFEWRRGKAGRLITNQKGIDYWEIILRQLVSCRSVTLQRPFQDNRARSQRGNDSGALPWALAGTGDEREEYGDLWPDLTLTEIHVLPMAIMSRGGLKLETYTLDFGRLNRDPGHQLDMKSIDTAHLQDPVFQAAWSNIREFHVVSEFKEGSQCQYIVDLLFLAPNLHSLTLDFDHSTWAYRFVYYLGTVEQHLPFKLKSLKIKRGDFGGGTNLTKVICKHSDTLEHLALQEICLRRHSLHKMLKYLDENGLPSLKSLTLEEISYADTTDGRRAGLAFRDPIKQGVSVDEDTGGQLEYVYYDNGFYFDHPDYVGSAMWAYPSSKVLYSGPRADVILKKLDKARGWMFG</sequence>
<evidence type="ECO:0000313" key="2">
    <source>
        <dbReference type="EMBL" id="RDW65750.1"/>
    </source>
</evidence>
<keyword evidence="3" id="KW-1185">Reference proteome</keyword>
<dbReference type="AlphaFoldDB" id="A0A3D8QVR3"/>
<feature type="region of interest" description="Disordered" evidence="1">
    <location>
        <begin position="1"/>
        <end position="84"/>
    </location>
</feature>
<name>A0A3D8QVR3_9EURO</name>
<proteinExistence type="predicted"/>
<feature type="compositionally biased region" description="Low complexity" evidence="1">
    <location>
        <begin position="48"/>
        <end position="81"/>
    </location>
</feature>
<feature type="compositionally biased region" description="Low complexity" evidence="1">
    <location>
        <begin position="22"/>
        <end position="40"/>
    </location>
</feature>
<dbReference type="CDD" id="cd09917">
    <property type="entry name" value="F-box_SF"/>
    <property type="match status" value="1"/>
</dbReference>
<reference evidence="2 3" key="1">
    <citation type="journal article" date="2018" name="IMA Fungus">
        <title>IMA Genome-F 9: Draft genome sequence of Annulohypoxylon stygium, Aspergillus mulundensis, Berkeleyomyces basicola (syn. Thielaviopsis basicola), Ceratocystis smalleyi, two Cercospora beticola strains, Coleophoma cylindrospora, Fusarium fracticaudum, Phialophora cf. hyalina, and Morchella septimelata.</title>
        <authorList>
            <person name="Wingfield B.D."/>
            <person name="Bills G.F."/>
            <person name="Dong Y."/>
            <person name="Huang W."/>
            <person name="Nel W.J."/>
            <person name="Swalarsk-Parry B.S."/>
            <person name="Vaghefi N."/>
            <person name="Wilken P.M."/>
            <person name="An Z."/>
            <person name="de Beer Z.W."/>
            <person name="De Vos L."/>
            <person name="Chen L."/>
            <person name="Duong T.A."/>
            <person name="Gao Y."/>
            <person name="Hammerbacher A."/>
            <person name="Kikkert J.R."/>
            <person name="Li Y."/>
            <person name="Li H."/>
            <person name="Li K."/>
            <person name="Li Q."/>
            <person name="Liu X."/>
            <person name="Ma X."/>
            <person name="Naidoo K."/>
            <person name="Pethybridge S.J."/>
            <person name="Sun J."/>
            <person name="Steenkamp E.T."/>
            <person name="van der Nest M.A."/>
            <person name="van Wyk S."/>
            <person name="Wingfield M.J."/>
            <person name="Xiong C."/>
            <person name="Yue Q."/>
            <person name="Zhang X."/>
        </authorList>
    </citation>
    <scope>NUCLEOTIDE SEQUENCE [LARGE SCALE GENOMIC DNA]</scope>
    <source>
        <strain evidence="2 3">DSM 5745</strain>
    </source>
</reference>
<dbReference type="RefSeq" id="XP_026599853.1">
    <property type="nucleotide sequence ID" value="XM_026751505.1"/>
</dbReference>
<dbReference type="SUPFAM" id="SSF52047">
    <property type="entry name" value="RNI-like"/>
    <property type="match status" value="1"/>
</dbReference>
<dbReference type="EMBL" id="PVWQ01000013">
    <property type="protein sequence ID" value="RDW65750.1"/>
    <property type="molecule type" value="Genomic_DNA"/>
</dbReference>
<organism evidence="2 3">
    <name type="scientific">Aspergillus mulundensis</name>
    <dbReference type="NCBI Taxonomy" id="1810919"/>
    <lineage>
        <taxon>Eukaryota</taxon>
        <taxon>Fungi</taxon>
        <taxon>Dikarya</taxon>
        <taxon>Ascomycota</taxon>
        <taxon>Pezizomycotina</taxon>
        <taxon>Eurotiomycetes</taxon>
        <taxon>Eurotiomycetidae</taxon>
        <taxon>Eurotiales</taxon>
        <taxon>Aspergillaceae</taxon>
        <taxon>Aspergillus</taxon>
        <taxon>Aspergillus subgen. Nidulantes</taxon>
    </lineage>
</organism>
<dbReference type="Proteomes" id="UP000256690">
    <property type="component" value="Unassembled WGS sequence"/>
</dbReference>
<evidence type="ECO:0000256" key="1">
    <source>
        <dbReference type="SAM" id="MobiDB-lite"/>
    </source>
</evidence>
<dbReference type="GeneID" id="38119859"/>
<comment type="caution">
    <text evidence="2">The sequence shown here is derived from an EMBL/GenBank/DDBJ whole genome shotgun (WGS) entry which is preliminary data.</text>
</comment>
<gene>
    <name evidence="2" type="ORF">DSM5745_09489</name>
</gene>
<evidence type="ECO:0000313" key="3">
    <source>
        <dbReference type="Proteomes" id="UP000256690"/>
    </source>
</evidence>
<accession>A0A3D8QVR3</accession>